<sequence>MDPYGYVPFDPTGGGYGLPQMRRPPSPVPMSFRGGVSPQAAGPQQKRTSKVLQLPPPQRNKRNYDIPLPNDCEGLIYALEGKFNCGEEIVSDAATRILRAVTERRAQLLEAGSSGCESFKSLVSSVPHRLSSSQKASKLRVLESSWVTSAYLPNIALNVLEARLTEVEVLLSQFWCTGERTWLEGQGGGPALLQALDAKRLTFETLTTLSELLQTWVYIRWICGVFEKPKVPEEALNVVPKERRKKLPSVIVANPPPPQPRGVGRPRLVPVLSMGDFVDTLQDSLDLSLMKPAATPTIFYRLVKATLRLTDVWLPLFIAAADEAERLAQLEESDDHTLTDPPAFPIHPDHALIPEPPAPQDSTDRMAREKASSTGGPSAVGGSAMAGSDVTGGEFPQGRGAEGPRSLVNDDGSSIFLTAEAWDKLAASVFVDSELRETFLESIKEAEFLVWRENRRMSNPSSTAMGVEVASNNGRLQLEQRLEREDLCCVHPVVGLGNVLVAALVRLASILLQVGAHEELRLKLISAFKHAWTTPLLTYQPEQYALGTHYLPALYKSTGLHFLNILLDFGRDHLSLGTRTFAAALQLSTTGTAASRMTTTGTATESGTATSDREFLETLCEIAADVMLLFGRFVTSELFPSVAPTDARMLDAMAPQCGGLPVEINSTKSAVVLTLIGMEELEGYPEHRAKRVWYGLLFCAFGAAVAIARQHGLVNAPSPPVVSGDEVVIKTLLECVPENVRDRAVQLIKQRGYQVDRSQPSPAFKEDDLDTILSDTIAPTLGPPVPKPTGPMDTYDQKVDETNLDVLEDILYACTTIFLGLVRENEKFAKFLSSHKKTLKKVHISVLHQILPPSMPPALPLYSNLQRPVVRVPTAHSISPLLSHIYSTLVLPYGLHYGILLNVRSPYYLGRRY</sequence>
<gene>
    <name evidence="2" type="ORF">GNI_049760</name>
</gene>
<feature type="compositionally biased region" description="Basic and acidic residues" evidence="1">
    <location>
        <begin position="362"/>
        <end position="371"/>
    </location>
</feature>
<evidence type="ECO:0000313" key="2">
    <source>
        <dbReference type="EMBL" id="EZG72999.1"/>
    </source>
</evidence>
<dbReference type="RefSeq" id="XP_011129694.1">
    <property type="nucleotide sequence ID" value="XM_011131392.1"/>
</dbReference>
<name>A0A023B9J4_GRENI</name>
<organism evidence="2 3">
    <name type="scientific">Gregarina niphandrodes</name>
    <name type="common">Septate eugregarine</name>
    <dbReference type="NCBI Taxonomy" id="110365"/>
    <lineage>
        <taxon>Eukaryota</taxon>
        <taxon>Sar</taxon>
        <taxon>Alveolata</taxon>
        <taxon>Apicomplexa</taxon>
        <taxon>Conoidasida</taxon>
        <taxon>Gregarinasina</taxon>
        <taxon>Eugregarinorida</taxon>
        <taxon>Gregarinidae</taxon>
        <taxon>Gregarina</taxon>
    </lineage>
</organism>
<dbReference type="GeneID" id="22911816"/>
<dbReference type="VEuPathDB" id="CryptoDB:GNI_049760"/>
<proteinExistence type="predicted"/>
<evidence type="ECO:0000256" key="1">
    <source>
        <dbReference type="SAM" id="MobiDB-lite"/>
    </source>
</evidence>
<accession>A0A023B9J4</accession>
<keyword evidence="3" id="KW-1185">Reference proteome</keyword>
<reference evidence="2" key="1">
    <citation type="submission" date="2013-12" db="EMBL/GenBank/DDBJ databases">
        <authorList>
            <person name="Omoto C.K."/>
            <person name="Sibley D."/>
            <person name="Venepally P."/>
            <person name="Hadjithomas M."/>
            <person name="Karamycheva S."/>
            <person name="Brunk B."/>
            <person name="Roos D."/>
            <person name="Caler E."/>
            <person name="Lorenzi H."/>
        </authorList>
    </citation>
    <scope>NUCLEOTIDE SEQUENCE</scope>
</reference>
<evidence type="ECO:0000313" key="3">
    <source>
        <dbReference type="Proteomes" id="UP000019763"/>
    </source>
</evidence>
<dbReference type="EMBL" id="AFNH02000384">
    <property type="protein sequence ID" value="EZG72999.1"/>
    <property type="molecule type" value="Genomic_DNA"/>
</dbReference>
<protein>
    <submittedName>
        <fullName evidence="2">Uncharacterized protein</fullName>
    </submittedName>
</protein>
<comment type="caution">
    <text evidence="2">The sequence shown here is derived from an EMBL/GenBank/DDBJ whole genome shotgun (WGS) entry which is preliminary data.</text>
</comment>
<feature type="region of interest" description="Disordered" evidence="1">
    <location>
        <begin position="353"/>
        <end position="407"/>
    </location>
</feature>
<dbReference type="Proteomes" id="UP000019763">
    <property type="component" value="Unassembled WGS sequence"/>
</dbReference>
<dbReference type="AlphaFoldDB" id="A0A023B9J4"/>
<feature type="region of interest" description="Disordered" evidence="1">
    <location>
        <begin position="1"/>
        <end position="65"/>
    </location>
</feature>